<dbReference type="EMBL" id="DXAY01000238">
    <property type="protein sequence ID" value="HIZ75583.1"/>
    <property type="molecule type" value="Genomic_DNA"/>
</dbReference>
<dbReference type="Proteomes" id="UP000824116">
    <property type="component" value="Unassembled WGS sequence"/>
</dbReference>
<comment type="similarity">
    <text evidence="1">Belongs to the class-I aminoacyl-tRNA synthetase family. IleS type 2 subfamily.</text>
</comment>
<evidence type="ECO:0000256" key="6">
    <source>
        <dbReference type="ARBA" id="ARBA00023146"/>
    </source>
</evidence>
<keyword evidence="3" id="KW-0547">Nucleotide-binding</keyword>
<protein>
    <submittedName>
        <fullName evidence="8">Class I tRNA ligase family protein</fullName>
    </submittedName>
</protein>
<evidence type="ECO:0000256" key="3">
    <source>
        <dbReference type="ARBA" id="ARBA00022741"/>
    </source>
</evidence>
<reference evidence="8" key="1">
    <citation type="journal article" date="2021" name="PeerJ">
        <title>Extensive microbial diversity within the chicken gut microbiome revealed by metagenomics and culture.</title>
        <authorList>
            <person name="Gilroy R."/>
            <person name="Ravi A."/>
            <person name="Getino M."/>
            <person name="Pursley I."/>
            <person name="Horton D.L."/>
            <person name="Alikhan N.F."/>
            <person name="Baker D."/>
            <person name="Gharbi K."/>
            <person name="Hall N."/>
            <person name="Watson M."/>
            <person name="Adriaenssens E.M."/>
            <person name="Foster-Nyarko E."/>
            <person name="Jarju S."/>
            <person name="Secka A."/>
            <person name="Antonio M."/>
            <person name="Oren A."/>
            <person name="Chaudhuri R.R."/>
            <person name="La Ragione R."/>
            <person name="Hildebrand F."/>
            <person name="Pallen M.J."/>
        </authorList>
    </citation>
    <scope>NUCLEOTIDE SEQUENCE</scope>
    <source>
        <strain evidence="8">CHK196-3914</strain>
    </source>
</reference>
<dbReference type="InterPro" id="IPR014729">
    <property type="entry name" value="Rossmann-like_a/b/a_fold"/>
</dbReference>
<dbReference type="InterPro" id="IPR002300">
    <property type="entry name" value="aa-tRNA-synth_Ia"/>
</dbReference>
<feature type="non-terminal residue" evidence="8">
    <location>
        <position position="84"/>
    </location>
</feature>
<evidence type="ECO:0000256" key="2">
    <source>
        <dbReference type="ARBA" id="ARBA00022598"/>
    </source>
</evidence>
<evidence type="ECO:0000313" key="8">
    <source>
        <dbReference type="EMBL" id="HIZ75583.1"/>
    </source>
</evidence>
<evidence type="ECO:0000313" key="9">
    <source>
        <dbReference type="Proteomes" id="UP000824116"/>
    </source>
</evidence>
<comment type="caution">
    <text evidence="8">The sequence shown here is derived from an EMBL/GenBank/DDBJ whole genome shotgun (WGS) entry which is preliminary data.</text>
</comment>
<evidence type="ECO:0000256" key="1">
    <source>
        <dbReference type="ARBA" id="ARBA00007078"/>
    </source>
</evidence>
<dbReference type="PANTHER" id="PTHR42780:SF1">
    <property type="entry name" value="ISOLEUCINE--TRNA LIGASE, CYTOPLASMIC"/>
    <property type="match status" value="1"/>
</dbReference>
<dbReference type="GO" id="GO:0004822">
    <property type="term" value="F:isoleucine-tRNA ligase activity"/>
    <property type="evidence" value="ECO:0007669"/>
    <property type="project" value="InterPro"/>
</dbReference>
<keyword evidence="5" id="KW-0648">Protein biosynthesis</keyword>
<dbReference type="GO" id="GO:0005524">
    <property type="term" value="F:ATP binding"/>
    <property type="evidence" value="ECO:0007669"/>
    <property type="project" value="UniProtKB-KW"/>
</dbReference>
<dbReference type="PROSITE" id="PS00178">
    <property type="entry name" value="AA_TRNA_LIGASE_I"/>
    <property type="match status" value="1"/>
</dbReference>
<gene>
    <name evidence="8" type="ORF">H9723_10165</name>
</gene>
<reference evidence="8" key="2">
    <citation type="submission" date="2021-04" db="EMBL/GenBank/DDBJ databases">
        <authorList>
            <person name="Gilroy R."/>
        </authorList>
    </citation>
    <scope>NUCLEOTIDE SEQUENCE</scope>
    <source>
        <strain evidence="8">CHK196-3914</strain>
    </source>
</reference>
<dbReference type="PANTHER" id="PTHR42780">
    <property type="entry name" value="SOLEUCYL-TRNA SYNTHETASE"/>
    <property type="match status" value="1"/>
</dbReference>
<dbReference type="Gene3D" id="3.40.50.620">
    <property type="entry name" value="HUPs"/>
    <property type="match status" value="1"/>
</dbReference>
<feature type="domain" description="Aminoacyl-tRNA synthetase class Ia" evidence="7">
    <location>
        <begin position="19"/>
        <end position="84"/>
    </location>
</feature>
<sequence>MYKKVSTDMNFVGREKEVEKFWEENHIFEKSIEEREGCPEYIFYDGPPTANGKPHIGHVLTRVIKDMIPRYRTMKGYMVPRKAG</sequence>
<keyword evidence="2 8" id="KW-0436">Ligase</keyword>
<dbReference type="GO" id="GO:0006428">
    <property type="term" value="P:isoleucyl-tRNA aminoacylation"/>
    <property type="evidence" value="ECO:0007669"/>
    <property type="project" value="TreeGrafter"/>
</dbReference>
<dbReference type="SUPFAM" id="SSF52374">
    <property type="entry name" value="Nucleotidylyl transferase"/>
    <property type="match status" value="1"/>
</dbReference>
<dbReference type="Pfam" id="PF00133">
    <property type="entry name" value="tRNA-synt_1"/>
    <property type="match status" value="1"/>
</dbReference>
<evidence type="ECO:0000259" key="7">
    <source>
        <dbReference type="Pfam" id="PF00133"/>
    </source>
</evidence>
<keyword evidence="4" id="KW-0067">ATP-binding</keyword>
<evidence type="ECO:0000256" key="4">
    <source>
        <dbReference type="ARBA" id="ARBA00022840"/>
    </source>
</evidence>
<proteinExistence type="inferred from homology"/>
<name>A0A9D2G9H1_9FIRM</name>
<evidence type="ECO:0000256" key="5">
    <source>
        <dbReference type="ARBA" id="ARBA00022917"/>
    </source>
</evidence>
<dbReference type="InterPro" id="IPR023586">
    <property type="entry name" value="Ile-tRNA-ligase_type2"/>
</dbReference>
<organism evidence="8 9">
    <name type="scientific">Candidatus Mediterraneibacter stercoravium</name>
    <dbReference type="NCBI Taxonomy" id="2838685"/>
    <lineage>
        <taxon>Bacteria</taxon>
        <taxon>Bacillati</taxon>
        <taxon>Bacillota</taxon>
        <taxon>Clostridia</taxon>
        <taxon>Lachnospirales</taxon>
        <taxon>Lachnospiraceae</taxon>
        <taxon>Mediterraneibacter</taxon>
    </lineage>
</organism>
<dbReference type="InterPro" id="IPR001412">
    <property type="entry name" value="aa-tRNA-synth_I_CS"/>
</dbReference>
<accession>A0A9D2G9H1</accession>
<dbReference type="AlphaFoldDB" id="A0A9D2G9H1"/>
<keyword evidence="6" id="KW-0030">Aminoacyl-tRNA synthetase</keyword>